<organism evidence="2 3">
    <name type="scientific">Imshaugia aleurites</name>
    <dbReference type="NCBI Taxonomy" id="172621"/>
    <lineage>
        <taxon>Eukaryota</taxon>
        <taxon>Fungi</taxon>
        <taxon>Dikarya</taxon>
        <taxon>Ascomycota</taxon>
        <taxon>Pezizomycotina</taxon>
        <taxon>Lecanoromycetes</taxon>
        <taxon>OSLEUM clade</taxon>
        <taxon>Lecanoromycetidae</taxon>
        <taxon>Lecanorales</taxon>
        <taxon>Lecanorineae</taxon>
        <taxon>Parmeliaceae</taxon>
        <taxon>Imshaugia</taxon>
    </lineage>
</organism>
<gene>
    <name evidence="2" type="ORF">IMSHALPRED_007194</name>
</gene>
<protein>
    <submittedName>
        <fullName evidence="2">Uncharacterized protein</fullName>
    </submittedName>
</protein>
<feature type="region of interest" description="Disordered" evidence="1">
    <location>
        <begin position="1"/>
        <end position="57"/>
    </location>
</feature>
<feature type="compositionally biased region" description="Polar residues" evidence="1">
    <location>
        <begin position="1"/>
        <end position="13"/>
    </location>
</feature>
<keyword evidence="3" id="KW-1185">Reference proteome</keyword>
<accession>A0A8H3FLM8</accession>
<proteinExistence type="predicted"/>
<dbReference type="Proteomes" id="UP000664534">
    <property type="component" value="Unassembled WGS sequence"/>
</dbReference>
<reference evidence="2" key="1">
    <citation type="submission" date="2021-03" db="EMBL/GenBank/DDBJ databases">
        <authorList>
            <person name="Tagirdzhanova G."/>
        </authorList>
    </citation>
    <scope>NUCLEOTIDE SEQUENCE</scope>
</reference>
<feature type="compositionally biased region" description="Low complexity" evidence="1">
    <location>
        <begin position="14"/>
        <end position="44"/>
    </location>
</feature>
<evidence type="ECO:0000313" key="2">
    <source>
        <dbReference type="EMBL" id="CAF9927357.1"/>
    </source>
</evidence>
<comment type="caution">
    <text evidence="2">The sequence shown here is derived from an EMBL/GenBank/DDBJ whole genome shotgun (WGS) entry which is preliminary data.</text>
</comment>
<sequence>MSASSSLALNLGTSSSSSQAPVASPQPSGTSLSQSSSGSPDLGLITQTGPIWEPTVAPGPITSGGMIIPIIPIIPLIPPPAGFVPPPPGTPEPTEQCPADYQETECGECGGEYGWCQHPPNQGCPVKVKRKSVLLVRQKIANVSPAVHQDAMILIAKGDRTISVPRDNTQVAIALEPGR</sequence>
<dbReference type="AlphaFoldDB" id="A0A8H3FLM8"/>
<dbReference type="EMBL" id="CAJPDT010000046">
    <property type="protein sequence ID" value="CAF9927357.1"/>
    <property type="molecule type" value="Genomic_DNA"/>
</dbReference>
<name>A0A8H3FLM8_9LECA</name>
<evidence type="ECO:0000313" key="3">
    <source>
        <dbReference type="Proteomes" id="UP000664534"/>
    </source>
</evidence>
<evidence type="ECO:0000256" key="1">
    <source>
        <dbReference type="SAM" id="MobiDB-lite"/>
    </source>
</evidence>